<sequence>MFEKIENKWTEDSGDYDDMIQKQLSNKRTVSHWTKELKRLLGPEPLRILEVGCGPGFMSIIAARLGHDVKAIDGSSGMVEKARRNMRQYHQQVEICEEDGVTLPLEQEQSYDVILSRDAVWTLYDPEKAFRRWKAVLKPGGRIIYFDGDYRTVEPTLKNKIHMKIADFLIYVTERKTYGSDVKENSGIYEKLPFTSQKRPEADFQILKKVRFARIQIRENRWLNRPWTMDFWKYGYQGKKFIVVATKKEK</sequence>
<dbReference type="GO" id="GO:0008757">
    <property type="term" value="F:S-adenosylmethionine-dependent methyltransferase activity"/>
    <property type="evidence" value="ECO:0007669"/>
    <property type="project" value="InterPro"/>
</dbReference>
<dbReference type="GO" id="GO:0032259">
    <property type="term" value="P:methylation"/>
    <property type="evidence" value="ECO:0007669"/>
    <property type="project" value="UniProtKB-KW"/>
</dbReference>
<name>A0A367FV97_9FIRM</name>
<keyword evidence="2" id="KW-0489">Methyltransferase</keyword>
<dbReference type="InterPro" id="IPR029063">
    <property type="entry name" value="SAM-dependent_MTases_sf"/>
</dbReference>
<dbReference type="AlphaFoldDB" id="A0A367FV97"/>
<dbReference type="RefSeq" id="WP_021650930.1">
    <property type="nucleotide sequence ID" value="NZ_PSQG01000024.1"/>
</dbReference>
<accession>A0A367FV97</accession>
<dbReference type="Proteomes" id="UP000253208">
    <property type="component" value="Unassembled WGS sequence"/>
</dbReference>
<dbReference type="SUPFAM" id="SSF53335">
    <property type="entry name" value="S-adenosyl-L-methionine-dependent methyltransferases"/>
    <property type="match status" value="1"/>
</dbReference>
<comment type="caution">
    <text evidence="2">The sequence shown here is derived from an EMBL/GenBank/DDBJ whole genome shotgun (WGS) entry which is preliminary data.</text>
</comment>
<dbReference type="CDD" id="cd02440">
    <property type="entry name" value="AdoMet_MTases"/>
    <property type="match status" value="1"/>
</dbReference>
<gene>
    <name evidence="2" type="ORF">C4886_14705</name>
</gene>
<evidence type="ECO:0000313" key="3">
    <source>
        <dbReference type="Proteomes" id="UP000253208"/>
    </source>
</evidence>
<dbReference type="Pfam" id="PF08241">
    <property type="entry name" value="Methyltransf_11"/>
    <property type="match status" value="1"/>
</dbReference>
<evidence type="ECO:0000259" key="1">
    <source>
        <dbReference type="Pfam" id="PF08241"/>
    </source>
</evidence>
<proteinExistence type="predicted"/>
<dbReference type="Gene3D" id="3.40.50.150">
    <property type="entry name" value="Vaccinia Virus protein VP39"/>
    <property type="match status" value="1"/>
</dbReference>
<evidence type="ECO:0000313" key="2">
    <source>
        <dbReference type="EMBL" id="RCH42295.1"/>
    </source>
</evidence>
<dbReference type="InterPro" id="IPR013216">
    <property type="entry name" value="Methyltransf_11"/>
</dbReference>
<reference evidence="2 3" key="1">
    <citation type="submission" date="2018-02" db="EMBL/GenBank/DDBJ databases">
        <title>Complete genome sequencing of Faecalibacterium prausnitzii strains isolated from the human gut.</title>
        <authorList>
            <person name="Fitzgerald B.C."/>
            <person name="Shkoporov A.N."/>
            <person name="Ross P.R."/>
            <person name="Hill C."/>
        </authorList>
    </citation>
    <scope>NUCLEOTIDE SEQUENCE [LARGE SCALE GENOMIC DNA]</scope>
    <source>
        <strain evidence="2 3">APC942/31-1</strain>
    </source>
</reference>
<keyword evidence="2" id="KW-0808">Transferase</keyword>
<feature type="domain" description="Methyltransferase type 11" evidence="1">
    <location>
        <begin position="49"/>
        <end position="144"/>
    </location>
</feature>
<dbReference type="PANTHER" id="PTHR43861">
    <property type="entry name" value="TRANS-ACONITATE 2-METHYLTRANSFERASE-RELATED"/>
    <property type="match status" value="1"/>
</dbReference>
<protein>
    <submittedName>
        <fullName evidence="2">Class I SAM-dependent methyltransferase</fullName>
    </submittedName>
</protein>
<dbReference type="EMBL" id="PSQG01000024">
    <property type="protein sequence ID" value="RCH42295.1"/>
    <property type="molecule type" value="Genomic_DNA"/>
</dbReference>
<organism evidence="2 3">
    <name type="scientific">Blautia obeum</name>
    <dbReference type="NCBI Taxonomy" id="40520"/>
    <lineage>
        <taxon>Bacteria</taxon>
        <taxon>Bacillati</taxon>
        <taxon>Bacillota</taxon>
        <taxon>Clostridia</taxon>
        <taxon>Lachnospirales</taxon>
        <taxon>Lachnospiraceae</taxon>
        <taxon>Blautia</taxon>
    </lineage>
</organism>